<keyword evidence="2" id="KW-1185">Reference proteome</keyword>
<organism evidence="1 2">
    <name type="scientific">Dentiscutata heterogama</name>
    <dbReference type="NCBI Taxonomy" id="1316150"/>
    <lineage>
        <taxon>Eukaryota</taxon>
        <taxon>Fungi</taxon>
        <taxon>Fungi incertae sedis</taxon>
        <taxon>Mucoromycota</taxon>
        <taxon>Glomeromycotina</taxon>
        <taxon>Glomeromycetes</taxon>
        <taxon>Diversisporales</taxon>
        <taxon>Gigasporaceae</taxon>
        <taxon>Dentiscutata</taxon>
    </lineage>
</organism>
<accession>A0ACA9P6J8</accession>
<reference evidence="1" key="1">
    <citation type="submission" date="2021-06" db="EMBL/GenBank/DDBJ databases">
        <authorList>
            <person name="Kallberg Y."/>
            <person name="Tangrot J."/>
            <person name="Rosling A."/>
        </authorList>
    </citation>
    <scope>NUCLEOTIDE SEQUENCE</scope>
    <source>
        <strain evidence="1">IL203A</strain>
    </source>
</reference>
<dbReference type="EMBL" id="CAJVPU010024631">
    <property type="protein sequence ID" value="CAG8693153.1"/>
    <property type="molecule type" value="Genomic_DNA"/>
</dbReference>
<feature type="non-terminal residue" evidence="1">
    <location>
        <position position="1"/>
    </location>
</feature>
<sequence>LKDANSINNKGKRLLNNSENYKNKSTFKKLRPIYFTRNLSNYLNNNKENTSKAICSNKVTTNTR</sequence>
<proteinExistence type="predicted"/>
<comment type="caution">
    <text evidence="1">The sequence shown here is derived from an EMBL/GenBank/DDBJ whole genome shotgun (WGS) entry which is preliminary data.</text>
</comment>
<evidence type="ECO:0000313" key="1">
    <source>
        <dbReference type="EMBL" id="CAG8693153.1"/>
    </source>
</evidence>
<dbReference type="Proteomes" id="UP000789702">
    <property type="component" value="Unassembled WGS sequence"/>
</dbReference>
<protein>
    <submittedName>
        <fullName evidence="1">4026_t:CDS:1</fullName>
    </submittedName>
</protein>
<gene>
    <name evidence="1" type="ORF">DHETER_LOCUS11361</name>
</gene>
<evidence type="ECO:0000313" key="2">
    <source>
        <dbReference type="Proteomes" id="UP000789702"/>
    </source>
</evidence>
<name>A0ACA9P6J8_9GLOM</name>